<evidence type="ECO:0000256" key="1">
    <source>
        <dbReference type="SAM" id="Phobius"/>
    </source>
</evidence>
<sequence length="49" mass="5731">MLRTVGAPYCRKNTRSINSHFCFMIFLGFSPLGFYVLFVLFLALKFCLF</sequence>
<keyword evidence="1" id="KW-0812">Transmembrane</keyword>
<reference evidence="2" key="2">
    <citation type="submission" date="2020-06" db="EMBL/GenBank/DDBJ databases">
        <title>Helianthus annuus Genome sequencing and assembly Release 2.</title>
        <authorList>
            <person name="Gouzy J."/>
            <person name="Langlade N."/>
            <person name="Munos S."/>
        </authorList>
    </citation>
    <scope>NUCLEOTIDE SEQUENCE</scope>
    <source>
        <tissue evidence="2">Leaves</tissue>
    </source>
</reference>
<dbReference type="EMBL" id="MNCJ02000326">
    <property type="protein sequence ID" value="KAF5784167.1"/>
    <property type="molecule type" value="Genomic_DNA"/>
</dbReference>
<organism evidence="2 3">
    <name type="scientific">Helianthus annuus</name>
    <name type="common">Common sunflower</name>
    <dbReference type="NCBI Taxonomy" id="4232"/>
    <lineage>
        <taxon>Eukaryota</taxon>
        <taxon>Viridiplantae</taxon>
        <taxon>Streptophyta</taxon>
        <taxon>Embryophyta</taxon>
        <taxon>Tracheophyta</taxon>
        <taxon>Spermatophyta</taxon>
        <taxon>Magnoliopsida</taxon>
        <taxon>eudicotyledons</taxon>
        <taxon>Gunneridae</taxon>
        <taxon>Pentapetalae</taxon>
        <taxon>asterids</taxon>
        <taxon>campanulids</taxon>
        <taxon>Asterales</taxon>
        <taxon>Asteraceae</taxon>
        <taxon>Asteroideae</taxon>
        <taxon>Heliantheae alliance</taxon>
        <taxon>Heliantheae</taxon>
        <taxon>Helianthus</taxon>
    </lineage>
</organism>
<protein>
    <submittedName>
        <fullName evidence="2">Uncharacterized protein</fullName>
    </submittedName>
</protein>
<evidence type="ECO:0000313" key="2">
    <source>
        <dbReference type="EMBL" id="KAF5784167.1"/>
    </source>
</evidence>
<name>A0A9K3HT31_HELAN</name>
<reference evidence="2" key="1">
    <citation type="journal article" date="2017" name="Nature">
        <title>The sunflower genome provides insights into oil metabolism, flowering and Asterid evolution.</title>
        <authorList>
            <person name="Badouin H."/>
            <person name="Gouzy J."/>
            <person name="Grassa C.J."/>
            <person name="Murat F."/>
            <person name="Staton S.E."/>
            <person name="Cottret L."/>
            <person name="Lelandais-Briere C."/>
            <person name="Owens G.L."/>
            <person name="Carrere S."/>
            <person name="Mayjonade B."/>
            <person name="Legrand L."/>
            <person name="Gill N."/>
            <person name="Kane N.C."/>
            <person name="Bowers J.E."/>
            <person name="Hubner S."/>
            <person name="Bellec A."/>
            <person name="Berard A."/>
            <person name="Berges H."/>
            <person name="Blanchet N."/>
            <person name="Boniface M.C."/>
            <person name="Brunel D."/>
            <person name="Catrice O."/>
            <person name="Chaidir N."/>
            <person name="Claudel C."/>
            <person name="Donnadieu C."/>
            <person name="Faraut T."/>
            <person name="Fievet G."/>
            <person name="Helmstetter N."/>
            <person name="King M."/>
            <person name="Knapp S.J."/>
            <person name="Lai Z."/>
            <person name="Le Paslier M.C."/>
            <person name="Lippi Y."/>
            <person name="Lorenzon L."/>
            <person name="Mandel J.R."/>
            <person name="Marage G."/>
            <person name="Marchand G."/>
            <person name="Marquand E."/>
            <person name="Bret-Mestries E."/>
            <person name="Morien E."/>
            <person name="Nambeesan S."/>
            <person name="Nguyen T."/>
            <person name="Pegot-Espagnet P."/>
            <person name="Pouilly N."/>
            <person name="Raftis F."/>
            <person name="Sallet E."/>
            <person name="Schiex T."/>
            <person name="Thomas J."/>
            <person name="Vandecasteele C."/>
            <person name="Vares D."/>
            <person name="Vear F."/>
            <person name="Vautrin S."/>
            <person name="Crespi M."/>
            <person name="Mangin B."/>
            <person name="Burke J.M."/>
            <person name="Salse J."/>
            <person name="Munos S."/>
            <person name="Vincourt P."/>
            <person name="Rieseberg L.H."/>
            <person name="Langlade N.B."/>
        </authorList>
    </citation>
    <scope>NUCLEOTIDE SEQUENCE</scope>
    <source>
        <tissue evidence="2">Leaves</tissue>
    </source>
</reference>
<keyword evidence="1" id="KW-1133">Transmembrane helix</keyword>
<dbReference type="Proteomes" id="UP000215914">
    <property type="component" value="Unassembled WGS sequence"/>
</dbReference>
<comment type="caution">
    <text evidence="2">The sequence shown here is derived from an EMBL/GenBank/DDBJ whole genome shotgun (WGS) entry which is preliminary data.</text>
</comment>
<dbReference type="Gramene" id="mRNA:HanXRQr2_Chr11g0516391">
    <property type="protein sequence ID" value="CDS:HanXRQr2_Chr11g0516391.1"/>
    <property type="gene ID" value="HanXRQr2_Chr11g0516391"/>
</dbReference>
<feature type="transmembrane region" description="Helical" evidence="1">
    <location>
        <begin position="21"/>
        <end position="44"/>
    </location>
</feature>
<dbReference type="AlphaFoldDB" id="A0A9K3HT31"/>
<keyword evidence="1" id="KW-0472">Membrane</keyword>
<proteinExistence type="predicted"/>
<accession>A0A9K3HT31</accession>
<keyword evidence="3" id="KW-1185">Reference proteome</keyword>
<evidence type="ECO:0000313" key="3">
    <source>
        <dbReference type="Proteomes" id="UP000215914"/>
    </source>
</evidence>
<gene>
    <name evidence="2" type="ORF">HanXRQr2_Chr11g0516391</name>
</gene>